<name>A0A0M2SGW6_9STAP</name>
<evidence type="ECO:0000313" key="2">
    <source>
        <dbReference type="EMBL" id="KKK33538.1"/>
    </source>
</evidence>
<dbReference type="Gene3D" id="3.40.50.1390">
    <property type="entry name" value="Resolvase, N-terminal catalytic domain"/>
    <property type="match status" value="1"/>
</dbReference>
<dbReference type="RefSeq" id="WP_046517801.1">
    <property type="nucleotide sequence ID" value="NZ_LAYZ01000025.1"/>
</dbReference>
<evidence type="ECO:0000313" key="3">
    <source>
        <dbReference type="Proteomes" id="UP000034287"/>
    </source>
</evidence>
<dbReference type="InterPro" id="IPR036162">
    <property type="entry name" value="Resolvase-like_N_sf"/>
</dbReference>
<dbReference type="SUPFAM" id="SSF53041">
    <property type="entry name" value="Resolvase-like"/>
    <property type="match status" value="1"/>
</dbReference>
<dbReference type="AlphaFoldDB" id="A0A0M2SGW6"/>
<sequence length="179" mass="20572">MRYGYIRPLGLYDTAEQQKLKLNNTDELFEESHTHNKKRHELERLLNGTVTGGDTIVVTDLCILADSTKQLLDIISHAEAENVIVHILNIDLVIDGSTDLSFLRVLNHISDFQSDVVKFRTRQGMTEAAVRGKQMGRPKRSDDNIKRAVEMYMTKRYTLNEIKEATNISRATLYRHLDK</sequence>
<dbReference type="Gene3D" id="1.10.10.60">
    <property type="entry name" value="Homeodomain-like"/>
    <property type="match status" value="1"/>
</dbReference>
<dbReference type="PATRIC" id="fig|1432562.3.peg.2484"/>
<dbReference type="GO" id="GO:0003677">
    <property type="term" value="F:DNA binding"/>
    <property type="evidence" value="ECO:0007669"/>
    <property type="project" value="InterPro"/>
</dbReference>
<reference evidence="2 3" key="1">
    <citation type="submission" date="2015-04" db="EMBL/GenBank/DDBJ databases">
        <title>Taxonomic description and genome sequence of Salinicoccus sediminis sp. nov., a novel hyper halotolerant bacterium isolated from marine sediment.</title>
        <authorList>
            <person name="Mathan Kumar R."/>
            <person name="Kaur G."/>
            <person name="Kumar N."/>
            <person name="Kumar A."/>
            <person name="Singh N.K."/>
            <person name="Kaur N."/>
            <person name="Mayilraj S."/>
        </authorList>
    </citation>
    <scope>NUCLEOTIDE SEQUENCE [LARGE SCALE GENOMIC DNA]</scope>
    <source>
        <strain evidence="2 3">SV-16</strain>
    </source>
</reference>
<organism evidence="2 3">
    <name type="scientific">Salinicoccus sediminis</name>
    <dbReference type="NCBI Taxonomy" id="1432562"/>
    <lineage>
        <taxon>Bacteria</taxon>
        <taxon>Bacillati</taxon>
        <taxon>Bacillota</taxon>
        <taxon>Bacilli</taxon>
        <taxon>Bacillales</taxon>
        <taxon>Staphylococcaceae</taxon>
        <taxon>Salinicoccus</taxon>
    </lineage>
</organism>
<dbReference type="EMBL" id="LAYZ01000025">
    <property type="protein sequence ID" value="KKK33538.1"/>
    <property type="molecule type" value="Genomic_DNA"/>
</dbReference>
<feature type="domain" description="Resolvase/invertase-type recombinase catalytic" evidence="1">
    <location>
        <begin position="2"/>
        <end position="134"/>
    </location>
</feature>
<gene>
    <name evidence="2" type="ORF">WN59_12410</name>
</gene>
<dbReference type="GO" id="GO:0000150">
    <property type="term" value="F:DNA strand exchange activity"/>
    <property type="evidence" value="ECO:0007669"/>
    <property type="project" value="InterPro"/>
</dbReference>
<dbReference type="Pfam" id="PF00239">
    <property type="entry name" value="Resolvase"/>
    <property type="match status" value="1"/>
</dbReference>
<dbReference type="InterPro" id="IPR006120">
    <property type="entry name" value="Resolvase_HTH_dom"/>
</dbReference>
<dbReference type="Pfam" id="PF02796">
    <property type="entry name" value="HTH_7"/>
    <property type="match status" value="1"/>
</dbReference>
<dbReference type="Proteomes" id="UP000034287">
    <property type="component" value="Unassembled WGS sequence"/>
</dbReference>
<accession>A0A0M2SGW6</accession>
<keyword evidence="3" id="KW-1185">Reference proteome</keyword>
<dbReference type="InterPro" id="IPR006119">
    <property type="entry name" value="Resolv_N"/>
</dbReference>
<proteinExistence type="predicted"/>
<dbReference type="STRING" id="1432562.WN59_12410"/>
<dbReference type="SMART" id="SM00857">
    <property type="entry name" value="Resolvase"/>
    <property type="match status" value="1"/>
</dbReference>
<evidence type="ECO:0000259" key="1">
    <source>
        <dbReference type="SMART" id="SM00857"/>
    </source>
</evidence>
<protein>
    <submittedName>
        <fullName evidence="2">Resolvase</fullName>
    </submittedName>
</protein>
<comment type="caution">
    <text evidence="2">The sequence shown here is derived from an EMBL/GenBank/DDBJ whole genome shotgun (WGS) entry which is preliminary data.</text>
</comment>